<protein>
    <submittedName>
        <fullName evidence="1">Uncharacterized protein</fullName>
    </submittedName>
</protein>
<evidence type="ECO:0000313" key="2">
    <source>
        <dbReference type="Proteomes" id="UP000053097"/>
    </source>
</evidence>
<proteinExistence type="predicted"/>
<dbReference type="AlphaFoldDB" id="A0A026VWG8"/>
<evidence type="ECO:0000313" key="1">
    <source>
        <dbReference type="EMBL" id="EZA47876.1"/>
    </source>
</evidence>
<sequence length="70" mass="8227">FFIFCPVNEIQQLYLYLPSSEIAQSTQDISHLLQETVHCIFSYCFPVTQNTFEVMNFPTFLYIVKQSLLP</sequence>
<dbReference type="EMBL" id="KK107763">
    <property type="protein sequence ID" value="EZA47876.1"/>
    <property type="molecule type" value="Genomic_DNA"/>
</dbReference>
<name>A0A026VWG8_OOCBI</name>
<gene>
    <name evidence="1" type="ORF">X777_15251</name>
</gene>
<dbReference type="Proteomes" id="UP000053097">
    <property type="component" value="Unassembled WGS sequence"/>
</dbReference>
<accession>A0A026VWG8</accession>
<keyword evidence="2" id="KW-1185">Reference proteome</keyword>
<organism evidence="1 2">
    <name type="scientific">Ooceraea biroi</name>
    <name type="common">Clonal raider ant</name>
    <name type="synonym">Cerapachys biroi</name>
    <dbReference type="NCBI Taxonomy" id="2015173"/>
    <lineage>
        <taxon>Eukaryota</taxon>
        <taxon>Metazoa</taxon>
        <taxon>Ecdysozoa</taxon>
        <taxon>Arthropoda</taxon>
        <taxon>Hexapoda</taxon>
        <taxon>Insecta</taxon>
        <taxon>Pterygota</taxon>
        <taxon>Neoptera</taxon>
        <taxon>Endopterygota</taxon>
        <taxon>Hymenoptera</taxon>
        <taxon>Apocrita</taxon>
        <taxon>Aculeata</taxon>
        <taxon>Formicoidea</taxon>
        <taxon>Formicidae</taxon>
        <taxon>Dorylinae</taxon>
        <taxon>Ooceraea</taxon>
    </lineage>
</organism>
<reference evidence="1 2" key="1">
    <citation type="journal article" date="2014" name="Curr. Biol.">
        <title>The genome of the clonal raider ant Cerapachys biroi.</title>
        <authorList>
            <person name="Oxley P.R."/>
            <person name="Ji L."/>
            <person name="Fetter-Pruneda I."/>
            <person name="McKenzie S.K."/>
            <person name="Li C."/>
            <person name="Hu H."/>
            <person name="Zhang G."/>
            <person name="Kronauer D.J."/>
        </authorList>
    </citation>
    <scope>NUCLEOTIDE SEQUENCE [LARGE SCALE GENOMIC DNA]</scope>
</reference>
<feature type="non-terminal residue" evidence="1">
    <location>
        <position position="1"/>
    </location>
</feature>